<accession>A0A8X6NHF8</accession>
<evidence type="ECO:0000259" key="12">
    <source>
        <dbReference type="Pfam" id="PF03727"/>
    </source>
</evidence>
<dbReference type="GO" id="GO:0006006">
    <property type="term" value="P:glucose metabolic process"/>
    <property type="evidence" value="ECO:0007669"/>
    <property type="project" value="TreeGrafter"/>
</dbReference>
<dbReference type="InterPro" id="IPR043129">
    <property type="entry name" value="ATPase_NBD"/>
</dbReference>
<dbReference type="InterPro" id="IPR001312">
    <property type="entry name" value="Hexokinase"/>
</dbReference>
<feature type="domain" description="Hexokinase C-terminal" evidence="12">
    <location>
        <begin position="254"/>
        <end position="470"/>
    </location>
</feature>
<feature type="domain" description="Hexokinase N-terminal" evidence="11">
    <location>
        <begin position="32"/>
        <end position="186"/>
    </location>
</feature>
<dbReference type="Proteomes" id="UP000887013">
    <property type="component" value="Unassembled WGS sequence"/>
</dbReference>
<evidence type="ECO:0000256" key="1">
    <source>
        <dbReference type="ARBA" id="ARBA00004888"/>
    </source>
</evidence>
<dbReference type="PRINTS" id="PR00475">
    <property type="entry name" value="HEXOKINASE"/>
</dbReference>
<keyword evidence="10" id="KW-0324">Glycolysis</keyword>
<comment type="caution">
    <text evidence="13">The sequence shown here is derived from an EMBL/GenBank/DDBJ whole genome shotgun (WGS) entry which is preliminary data.</text>
</comment>
<keyword evidence="6 10" id="KW-0418">Kinase</keyword>
<keyword evidence="4 10" id="KW-0808">Transferase</keyword>
<evidence type="ECO:0000256" key="9">
    <source>
        <dbReference type="ARBA" id="ARBA00048160"/>
    </source>
</evidence>
<comment type="catalytic activity">
    <reaction evidence="8">
        <text>a D-hexose + ATP = a D-hexose 6-phosphate + ADP + H(+)</text>
        <dbReference type="Rhea" id="RHEA:22740"/>
        <dbReference type="ChEBI" id="CHEBI:4194"/>
        <dbReference type="ChEBI" id="CHEBI:15378"/>
        <dbReference type="ChEBI" id="CHEBI:30616"/>
        <dbReference type="ChEBI" id="CHEBI:229467"/>
        <dbReference type="ChEBI" id="CHEBI:456216"/>
        <dbReference type="EC" id="2.7.1.1"/>
    </reaction>
    <physiologicalReaction direction="left-to-right" evidence="8">
        <dbReference type="Rhea" id="RHEA:22741"/>
    </physiologicalReaction>
</comment>
<comment type="catalytic activity">
    <reaction evidence="9">
        <text>D-glucose + ATP = D-glucose 6-phosphate + ADP + H(+)</text>
        <dbReference type="Rhea" id="RHEA:17825"/>
        <dbReference type="ChEBI" id="CHEBI:4167"/>
        <dbReference type="ChEBI" id="CHEBI:15378"/>
        <dbReference type="ChEBI" id="CHEBI:30616"/>
        <dbReference type="ChEBI" id="CHEBI:61548"/>
        <dbReference type="ChEBI" id="CHEBI:456216"/>
        <dbReference type="EC" id="2.7.1.1"/>
    </reaction>
    <physiologicalReaction direction="left-to-right" evidence="9">
        <dbReference type="Rhea" id="RHEA:17826"/>
    </physiologicalReaction>
</comment>
<evidence type="ECO:0000313" key="14">
    <source>
        <dbReference type="Proteomes" id="UP000887013"/>
    </source>
</evidence>
<reference evidence="13" key="1">
    <citation type="submission" date="2020-08" db="EMBL/GenBank/DDBJ databases">
        <title>Multicomponent nature underlies the extraordinary mechanical properties of spider dragline silk.</title>
        <authorList>
            <person name="Kono N."/>
            <person name="Nakamura H."/>
            <person name="Mori M."/>
            <person name="Yoshida Y."/>
            <person name="Ohtoshi R."/>
            <person name="Malay A.D."/>
            <person name="Moran D.A.P."/>
            <person name="Tomita M."/>
            <person name="Numata K."/>
            <person name="Arakawa K."/>
        </authorList>
    </citation>
    <scope>NUCLEOTIDE SEQUENCE</scope>
</reference>
<dbReference type="SUPFAM" id="SSF53067">
    <property type="entry name" value="Actin-like ATPase domain"/>
    <property type="match status" value="2"/>
</dbReference>
<dbReference type="EC" id="2.7.1.-" evidence="10"/>
<dbReference type="PANTHER" id="PTHR19443">
    <property type="entry name" value="HEXOKINASE"/>
    <property type="match status" value="1"/>
</dbReference>
<comment type="similarity">
    <text evidence="3 10">Belongs to the hexokinase family.</text>
</comment>
<keyword evidence="7 10" id="KW-0067">ATP-binding</keyword>
<comment type="pathway">
    <text evidence="2">Carbohydrate metabolism; hexose metabolism.</text>
</comment>
<evidence type="ECO:0000256" key="3">
    <source>
        <dbReference type="ARBA" id="ARBA00009225"/>
    </source>
</evidence>
<sequence length="483" mass="56116">MTYNIWGVADPNLKLDLSDKYKINLVEDYMFHYFLSDETIYTIKRSFEKEFEDGLKRFEVLDTVYDMISKPQNPNTLGMKVTFFTEFFNGTENGEFIVIHLNRRHLLLILAKVKPGFPVETKRDYFIVNDNIRRSPYIQIFEYICDCMMKFFSKHKLFNKRQTVGFCTDLPFIQFGIDHAIVWYFSERATDFPLNCYDINRCFEMVLLKDKYRYLKIKLVVILSNNTSMFINSCYLCGKIDMFLNLADDCDLLYLEKPIRVKKWKVSNSEVDSILIDTELRNFGANGCMDFIATDLEWLAVTTSSSNDKRARLEKFVSEQYVLELIKHVLTDLHHRLLYCRNTTLETMQSKGISLTELCDFANMKDLEHAATVLPGGIIGGSTDDVKIAAYVCKVLLIRAAVLTSICVSSVLLRFLRDDFVIAVNSPMLRKYPDYETYVRNLIGKFAPEKKFQLLWTEDSFSLNGAALATSIANRLDRTTLHF</sequence>
<dbReference type="GO" id="GO:0008865">
    <property type="term" value="F:fructokinase activity"/>
    <property type="evidence" value="ECO:0007669"/>
    <property type="project" value="TreeGrafter"/>
</dbReference>
<evidence type="ECO:0000256" key="8">
    <source>
        <dbReference type="ARBA" id="ARBA00044613"/>
    </source>
</evidence>
<dbReference type="GO" id="GO:0005739">
    <property type="term" value="C:mitochondrion"/>
    <property type="evidence" value="ECO:0007669"/>
    <property type="project" value="TreeGrafter"/>
</dbReference>
<evidence type="ECO:0000256" key="5">
    <source>
        <dbReference type="ARBA" id="ARBA00022741"/>
    </source>
</evidence>
<dbReference type="GO" id="GO:0006096">
    <property type="term" value="P:glycolytic process"/>
    <property type="evidence" value="ECO:0007669"/>
    <property type="project" value="UniProtKB-KW"/>
</dbReference>
<dbReference type="Gene3D" id="3.40.367.20">
    <property type="match status" value="1"/>
</dbReference>
<dbReference type="PANTHER" id="PTHR19443:SF54">
    <property type="entry name" value="PHOSPHOTRANSFERASE"/>
    <property type="match status" value="1"/>
</dbReference>
<evidence type="ECO:0000256" key="2">
    <source>
        <dbReference type="ARBA" id="ARBA00005028"/>
    </source>
</evidence>
<proteinExistence type="inferred from homology"/>
<evidence type="ECO:0000256" key="4">
    <source>
        <dbReference type="ARBA" id="ARBA00022679"/>
    </source>
</evidence>
<keyword evidence="14" id="KW-1185">Reference proteome</keyword>
<dbReference type="InterPro" id="IPR022673">
    <property type="entry name" value="Hexokinase_C"/>
</dbReference>
<dbReference type="Gene3D" id="3.30.420.40">
    <property type="match status" value="1"/>
</dbReference>
<dbReference type="GO" id="GO:0004340">
    <property type="term" value="F:glucokinase activity"/>
    <property type="evidence" value="ECO:0007669"/>
    <property type="project" value="TreeGrafter"/>
</dbReference>
<evidence type="ECO:0000313" key="13">
    <source>
        <dbReference type="EMBL" id="GFT14623.1"/>
    </source>
</evidence>
<dbReference type="PROSITE" id="PS51748">
    <property type="entry name" value="HEXOKINASE_2"/>
    <property type="match status" value="1"/>
</dbReference>
<evidence type="ECO:0000259" key="11">
    <source>
        <dbReference type="Pfam" id="PF00349"/>
    </source>
</evidence>
<gene>
    <name evidence="13" type="primary">AVEN_30813_1</name>
    <name evidence="13" type="ORF">NPIL_37841</name>
</gene>
<dbReference type="Pfam" id="PF00349">
    <property type="entry name" value="Hexokinase_1"/>
    <property type="match status" value="1"/>
</dbReference>
<comment type="pathway">
    <text evidence="1">Carbohydrate degradation; glycolysis; D-glyceraldehyde 3-phosphate and glycerone phosphate from D-glucose: step 1/4.</text>
</comment>
<dbReference type="AlphaFoldDB" id="A0A8X6NHF8"/>
<protein>
    <recommendedName>
        <fullName evidence="10">Phosphotransferase</fullName>
        <ecNumber evidence="10">2.7.1.-</ecNumber>
    </recommendedName>
</protein>
<dbReference type="GO" id="GO:0005524">
    <property type="term" value="F:ATP binding"/>
    <property type="evidence" value="ECO:0007669"/>
    <property type="project" value="UniProtKB-UniRule"/>
</dbReference>
<organism evidence="13 14">
    <name type="scientific">Nephila pilipes</name>
    <name type="common">Giant wood spider</name>
    <name type="synonym">Nephila maculata</name>
    <dbReference type="NCBI Taxonomy" id="299642"/>
    <lineage>
        <taxon>Eukaryota</taxon>
        <taxon>Metazoa</taxon>
        <taxon>Ecdysozoa</taxon>
        <taxon>Arthropoda</taxon>
        <taxon>Chelicerata</taxon>
        <taxon>Arachnida</taxon>
        <taxon>Araneae</taxon>
        <taxon>Araneomorphae</taxon>
        <taxon>Entelegynae</taxon>
        <taxon>Araneoidea</taxon>
        <taxon>Nephilidae</taxon>
        <taxon>Nephila</taxon>
    </lineage>
</organism>
<dbReference type="GO" id="GO:0005829">
    <property type="term" value="C:cytosol"/>
    <property type="evidence" value="ECO:0007669"/>
    <property type="project" value="TreeGrafter"/>
</dbReference>
<dbReference type="Pfam" id="PF03727">
    <property type="entry name" value="Hexokinase_2"/>
    <property type="match status" value="1"/>
</dbReference>
<evidence type="ECO:0000256" key="7">
    <source>
        <dbReference type="ARBA" id="ARBA00022840"/>
    </source>
</evidence>
<dbReference type="OrthoDB" id="6413424at2759"/>
<dbReference type="GO" id="GO:0005536">
    <property type="term" value="F:D-glucose binding"/>
    <property type="evidence" value="ECO:0007669"/>
    <property type="project" value="InterPro"/>
</dbReference>
<keyword evidence="5 10" id="KW-0547">Nucleotide-binding</keyword>
<evidence type="ECO:0000256" key="6">
    <source>
        <dbReference type="ARBA" id="ARBA00022777"/>
    </source>
</evidence>
<dbReference type="EMBL" id="BMAW01104466">
    <property type="protein sequence ID" value="GFT14623.1"/>
    <property type="molecule type" value="Genomic_DNA"/>
</dbReference>
<dbReference type="GO" id="GO:0001678">
    <property type="term" value="P:intracellular glucose homeostasis"/>
    <property type="evidence" value="ECO:0007669"/>
    <property type="project" value="InterPro"/>
</dbReference>
<name>A0A8X6NHF8_NEPPI</name>
<evidence type="ECO:0000256" key="10">
    <source>
        <dbReference type="RuleBase" id="RU362007"/>
    </source>
</evidence>
<dbReference type="InterPro" id="IPR022672">
    <property type="entry name" value="Hexokinase_N"/>
</dbReference>